<keyword evidence="1" id="KW-0862">Zinc</keyword>
<reference evidence="3 4" key="1">
    <citation type="journal article" date="2018" name="Sci. Rep.">
        <title>Genomic signatures of local adaptation to the degree of environmental predictability in rotifers.</title>
        <authorList>
            <person name="Franch-Gras L."/>
            <person name="Hahn C."/>
            <person name="Garcia-Roger E.M."/>
            <person name="Carmona M.J."/>
            <person name="Serra M."/>
            <person name="Gomez A."/>
        </authorList>
    </citation>
    <scope>NUCLEOTIDE SEQUENCE [LARGE SCALE GENOMIC DNA]</scope>
    <source>
        <strain evidence="3">HYR1</strain>
    </source>
</reference>
<dbReference type="EMBL" id="REGN01008473">
    <property type="protein sequence ID" value="RNA03498.1"/>
    <property type="molecule type" value="Genomic_DNA"/>
</dbReference>
<dbReference type="Proteomes" id="UP000276133">
    <property type="component" value="Unassembled WGS sequence"/>
</dbReference>
<evidence type="ECO:0000256" key="1">
    <source>
        <dbReference type="PROSITE-ProRule" id="PRU00325"/>
    </source>
</evidence>
<protein>
    <recommendedName>
        <fullName evidence="2">SWIM-type domain-containing protein</fullName>
    </recommendedName>
</protein>
<dbReference type="GO" id="GO:0008270">
    <property type="term" value="F:zinc ion binding"/>
    <property type="evidence" value="ECO:0007669"/>
    <property type="project" value="UniProtKB-KW"/>
</dbReference>
<feature type="domain" description="SWIM-type" evidence="2">
    <location>
        <begin position="20"/>
        <end position="51"/>
    </location>
</feature>
<keyword evidence="4" id="KW-1185">Reference proteome</keyword>
<evidence type="ECO:0000313" key="4">
    <source>
        <dbReference type="Proteomes" id="UP000276133"/>
    </source>
</evidence>
<keyword evidence="1" id="KW-0479">Metal-binding</keyword>
<dbReference type="PROSITE" id="PS50966">
    <property type="entry name" value="ZF_SWIM"/>
    <property type="match status" value="1"/>
</dbReference>
<gene>
    <name evidence="3" type="ORF">BpHYR1_008365</name>
</gene>
<proteinExistence type="predicted"/>
<evidence type="ECO:0000259" key="2">
    <source>
        <dbReference type="PROSITE" id="PS50966"/>
    </source>
</evidence>
<sequence>MPVRMVNSTLIFATWSTNKLGFRVERQTCTCCYYLKNYHCFHFIAIVVSRREKLKVIISEIQNNIWIIKNIMKLNNLKKSRVKFTLLIYPCYKCVLKERVVMCIKIVLQNCFADVQRHEELERSFLTGRGPWEVQNGLKPSFQPACDYKNV</sequence>
<dbReference type="AlphaFoldDB" id="A0A3M7PXU7"/>
<comment type="caution">
    <text evidence="3">The sequence shown here is derived from an EMBL/GenBank/DDBJ whole genome shotgun (WGS) entry which is preliminary data.</text>
</comment>
<dbReference type="InterPro" id="IPR007527">
    <property type="entry name" value="Znf_SWIM"/>
</dbReference>
<organism evidence="3 4">
    <name type="scientific">Brachionus plicatilis</name>
    <name type="common">Marine rotifer</name>
    <name type="synonym">Brachionus muelleri</name>
    <dbReference type="NCBI Taxonomy" id="10195"/>
    <lineage>
        <taxon>Eukaryota</taxon>
        <taxon>Metazoa</taxon>
        <taxon>Spiralia</taxon>
        <taxon>Gnathifera</taxon>
        <taxon>Rotifera</taxon>
        <taxon>Eurotatoria</taxon>
        <taxon>Monogononta</taxon>
        <taxon>Pseudotrocha</taxon>
        <taxon>Ploima</taxon>
        <taxon>Brachionidae</taxon>
        <taxon>Brachionus</taxon>
    </lineage>
</organism>
<keyword evidence="1" id="KW-0863">Zinc-finger</keyword>
<accession>A0A3M7PXU7</accession>
<evidence type="ECO:0000313" key="3">
    <source>
        <dbReference type="EMBL" id="RNA03498.1"/>
    </source>
</evidence>
<name>A0A3M7PXU7_BRAPC</name>